<evidence type="ECO:0000313" key="1">
    <source>
        <dbReference type="EMBL" id="KAK2103532.1"/>
    </source>
</evidence>
<evidence type="ECO:0000313" key="2">
    <source>
        <dbReference type="Proteomes" id="UP001266305"/>
    </source>
</evidence>
<proteinExistence type="predicted"/>
<dbReference type="Proteomes" id="UP001266305">
    <property type="component" value="Unassembled WGS sequence"/>
</dbReference>
<comment type="caution">
    <text evidence="1">The sequence shown here is derived from an EMBL/GenBank/DDBJ whole genome shotgun (WGS) entry which is preliminary data.</text>
</comment>
<sequence length="124" mass="13247">MAQHGQPWSWLDLQQERDLTELVWSVAGLQDETDRNFQLTLTLTWSNLRQVAGLGGAGMGVGSRCEAVRGVAVRGWWTAWRGAAAAAARSGDALGWGAGLRRRRPQGAFAGSAAARSTLTRPSG</sequence>
<protein>
    <submittedName>
        <fullName evidence="1">Uncharacterized protein</fullName>
    </submittedName>
</protein>
<gene>
    <name evidence="1" type="ORF">P7K49_017388</name>
</gene>
<accession>A0ABQ9V2C5</accession>
<organism evidence="1 2">
    <name type="scientific">Saguinus oedipus</name>
    <name type="common">Cotton-top tamarin</name>
    <name type="synonym">Oedipomidas oedipus</name>
    <dbReference type="NCBI Taxonomy" id="9490"/>
    <lineage>
        <taxon>Eukaryota</taxon>
        <taxon>Metazoa</taxon>
        <taxon>Chordata</taxon>
        <taxon>Craniata</taxon>
        <taxon>Vertebrata</taxon>
        <taxon>Euteleostomi</taxon>
        <taxon>Mammalia</taxon>
        <taxon>Eutheria</taxon>
        <taxon>Euarchontoglires</taxon>
        <taxon>Primates</taxon>
        <taxon>Haplorrhini</taxon>
        <taxon>Platyrrhini</taxon>
        <taxon>Cebidae</taxon>
        <taxon>Callitrichinae</taxon>
        <taxon>Saguinus</taxon>
    </lineage>
</organism>
<keyword evidence="2" id="KW-1185">Reference proteome</keyword>
<reference evidence="1 2" key="1">
    <citation type="submission" date="2023-05" db="EMBL/GenBank/DDBJ databases">
        <title>B98-5 Cell Line De Novo Hybrid Assembly: An Optical Mapping Approach.</title>
        <authorList>
            <person name="Kananen K."/>
            <person name="Auerbach J.A."/>
            <person name="Kautto E."/>
            <person name="Blachly J.S."/>
        </authorList>
    </citation>
    <scope>NUCLEOTIDE SEQUENCE [LARGE SCALE GENOMIC DNA]</scope>
    <source>
        <strain evidence="1">B95-8</strain>
        <tissue evidence="1">Cell line</tissue>
    </source>
</reference>
<name>A0ABQ9V2C5_SAGOE</name>
<dbReference type="EMBL" id="JASSZA010000008">
    <property type="protein sequence ID" value="KAK2103532.1"/>
    <property type="molecule type" value="Genomic_DNA"/>
</dbReference>